<dbReference type="PANTHER" id="PTHR11803:SF48">
    <property type="entry name" value="2-AMINOMUCONATE DEAMINASE"/>
    <property type="match status" value="1"/>
</dbReference>
<dbReference type="GO" id="GO:0005829">
    <property type="term" value="C:cytosol"/>
    <property type="evidence" value="ECO:0007669"/>
    <property type="project" value="TreeGrafter"/>
</dbReference>
<reference evidence="1 2" key="1">
    <citation type="journal article" date="2013" name="Genome Announc.">
        <title>Complete genome sequence of Myxococcus stipitatus strain DSM 14675, a fruiting myxobacterium.</title>
        <authorList>
            <person name="Huntley S."/>
            <person name="Kneip S."/>
            <person name="Treuner-Lange A."/>
            <person name="Sogaard-Andersen L."/>
        </authorList>
    </citation>
    <scope>NUCLEOTIDE SEQUENCE [LARGE SCALE GENOMIC DNA]</scope>
    <source>
        <strain evidence="2">DSM 14675 / JCM 12634 / Mx s8</strain>
    </source>
</reference>
<dbReference type="InterPro" id="IPR035959">
    <property type="entry name" value="RutC-like_sf"/>
</dbReference>
<dbReference type="CDD" id="cd00448">
    <property type="entry name" value="YjgF_YER057c_UK114_family"/>
    <property type="match status" value="1"/>
</dbReference>
<dbReference type="RefSeq" id="WP_015346550.1">
    <property type="nucleotide sequence ID" value="NC_020126.1"/>
</dbReference>
<keyword evidence="2" id="KW-1185">Reference proteome</keyword>
<sequence length="142" mass="16069">MSTSERVDSQKAPEPVGLYPHARRVGNLLFLSGVGPRERGTKKIPGVELDAEGNILSYDIEKQCHSVFRNVRYILEDAGSSWERLVDVTVYLTNMKKDFPIYNRLWAEYFKDNPPCRTTLEINALPTPIAIELKCIATIGDE</sequence>
<protein>
    <submittedName>
        <fullName evidence="1">2-aminomuconate deaminase</fullName>
    </submittedName>
</protein>
<proteinExistence type="predicted"/>
<accession>L7U3X3</accession>
<dbReference type="eggNOG" id="COG0251">
    <property type="taxonomic scope" value="Bacteria"/>
</dbReference>
<dbReference type="PANTHER" id="PTHR11803">
    <property type="entry name" value="2-IMINOBUTANOATE/2-IMINOPROPANOATE DEAMINASE RIDA"/>
    <property type="match status" value="1"/>
</dbReference>
<dbReference type="HOGENOM" id="CLU_100715_7_3_7"/>
<dbReference type="InterPro" id="IPR006175">
    <property type="entry name" value="YjgF/YER057c/UK114"/>
</dbReference>
<dbReference type="SUPFAM" id="SSF55298">
    <property type="entry name" value="YjgF-like"/>
    <property type="match status" value="1"/>
</dbReference>
<evidence type="ECO:0000313" key="2">
    <source>
        <dbReference type="Proteomes" id="UP000011131"/>
    </source>
</evidence>
<dbReference type="Proteomes" id="UP000011131">
    <property type="component" value="Chromosome"/>
</dbReference>
<dbReference type="OrthoDB" id="9799840at2"/>
<dbReference type="KEGG" id="msd:MYSTI_00938"/>
<dbReference type="AlphaFoldDB" id="L7U3X3"/>
<gene>
    <name evidence="1" type="ordered locus">MYSTI_00938</name>
</gene>
<organism evidence="1 2">
    <name type="scientific">Myxococcus stipitatus (strain DSM 14675 / JCM 12634 / Mx s8)</name>
    <dbReference type="NCBI Taxonomy" id="1278073"/>
    <lineage>
        <taxon>Bacteria</taxon>
        <taxon>Pseudomonadati</taxon>
        <taxon>Myxococcota</taxon>
        <taxon>Myxococcia</taxon>
        <taxon>Myxococcales</taxon>
        <taxon>Cystobacterineae</taxon>
        <taxon>Myxococcaceae</taxon>
        <taxon>Myxococcus</taxon>
    </lineage>
</organism>
<dbReference type="EMBL" id="CP004025">
    <property type="protein sequence ID" value="AGC42287.1"/>
    <property type="molecule type" value="Genomic_DNA"/>
</dbReference>
<dbReference type="Gene3D" id="3.30.1330.40">
    <property type="entry name" value="RutC-like"/>
    <property type="match status" value="1"/>
</dbReference>
<name>L7U3X3_MYXSD</name>
<dbReference type="STRING" id="1278073.MYSTI_00938"/>
<evidence type="ECO:0000313" key="1">
    <source>
        <dbReference type="EMBL" id="AGC42287.1"/>
    </source>
</evidence>
<dbReference type="PATRIC" id="fig|1278073.3.peg.977"/>
<dbReference type="GO" id="GO:0019239">
    <property type="term" value="F:deaminase activity"/>
    <property type="evidence" value="ECO:0007669"/>
    <property type="project" value="TreeGrafter"/>
</dbReference>
<dbReference type="Pfam" id="PF01042">
    <property type="entry name" value="Ribonuc_L-PSP"/>
    <property type="match status" value="1"/>
</dbReference>